<name>A0A429Z8M0_9ENTE</name>
<keyword evidence="7 8" id="KW-0092">Biotin</keyword>
<evidence type="ECO:0000256" key="9">
    <source>
        <dbReference type="SAM" id="MobiDB-lite"/>
    </source>
</evidence>
<dbReference type="PROSITE" id="PS00188">
    <property type="entry name" value="BIOTIN"/>
    <property type="match status" value="1"/>
</dbReference>
<keyword evidence="5 8" id="KW-0443">Lipid metabolism</keyword>
<feature type="domain" description="Lipoyl-binding" evidence="10">
    <location>
        <begin position="69"/>
        <end position="156"/>
    </location>
</feature>
<feature type="region of interest" description="Disordered" evidence="9">
    <location>
        <begin position="31"/>
        <end position="68"/>
    </location>
</feature>
<comment type="pathway">
    <text evidence="1 8">Lipid metabolism; fatty acid biosynthesis.</text>
</comment>
<dbReference type="Pfam" id="PF00364">
    <property type="entry name" value="Biotin_lipoyl"/>
    <property type="match status" value="1"/>
</dbReference>
<proteinExistence type="predicted"/>
<evidence type="ECO:0000256" key="1">
    <source>
        <dbReference type="ARBA" id="ARBA00005194"/>
    </source>
</evidence>
<dbReference type="Proteomes" id="UP000277864">
    <property type="component" value="Unassembled WGS sequence"/>
</dbReference>
<dbReference type="RefSeq" id="WP_125942650.1">
    <property type="nucleotide sequence ID" value="NZ_PXZH01000001.1"/>
</dbReference>
<dbReference type="PANTHER" id="PTHR45266">
    <property type="entry name" value="OXALOACETATE DECARBOXYLASE ALPHA CHAIN"/>
    <property type="match status" value="1"/>
</dbReference>
<dbReference type="CDD" id="cd06850">
    <property type="entry name" value="biotinyl_domain"/>
    <property type="match status" value="1"/>
</dbReference>
<reference evidence="11 12" key="1">
    <citation type="submission" date="2018-03" db="EMBL/GenBank/DDBJ databases">
        <authorList>
            <person name="Gulvik C.A."/>
        </authorList>
    </citation>
    <scope>NUCLEOTIDE SEQUENCE [LARGE SCALE GENOMIC DNA]</scope>
    <source>
        <strain evidence="11 12">JCM 31581</strain>
    </source>
</reference>
<evidence type="ECO:0000256" key="6">
    <source>
        <dbReference type="ARBA" id="ARBA00023160"/>
    </source>
</evidence>
<comment type="caution">
    <text evidence="11">The sequence shown here is derived from an EMBL/GenBank/DDBJ whole genome shotgun (WGS) entry which is preliminary data.</text>
</comment>
<evidence type="ECO:0000256" key="5">
    <source>
        <dbReference type="ARBA" id="ARBA00023098"/>
    </source>
</evidence>
<dbReference type="PANTHER" id="PTHR45266:SF3">
    <property type="entry name" value="OXALOACETATE DECARBOXYLASE ALPHA CHAIN"/>
    <property type="match status" value="1"/>
</dbReference>
<feature type="compositionally biased region" description="Basic and acidic residues" evidence="9">
    <location>
        <begin position="39"/>
        <end position="52"/>
    </location>
</feature>
<dbReference type="OrthoDB" id="9811735at2"/>
<protein>
    <recommendedName>
        <fullName evidence="2 8">Biotin carboxyl carrier protein of acetyl-CoA carboxylase</fullName>
    </recommendedName>
</protein>
<dbReference type="UniPathway" id="UPA00094"/>
<dbReference type="InterPro" id="IPR050709">
    <property type="entry name" value="Biotin_Carboxyl_Carrier/Decarb"/>
</dbReference>
<sequence>MNIEEVKELLQLVDESDVQYFQWQEDTSSLILSKQSQNETREQGSLPEKEKTAVNLSQPKKVQTKPAEEVTAPITKEVVGEVITSPLVGVVYLSSSPEAPPYQKIGSHVSKGDVLCIVEAMKVMNEIPSTVAGDILEIYVKNEEVVEYGQPLFRIG</sequence>
<dbReference type="InterPro" id="IPR011053">
    <property type="entry name" value="Single_hybrid_motif"/>
</dbReference>
<dbReference type="Gene3D" id="2.40.50.100">
    <property type="match status" value="1"/>
</dbReference>
<evidence type="ECO:0000256" key="4">
    <source>
        <dbReference type="ARBA" id="ARBA00022832"/>
    </source>
</evidence>
<dbReference type="InterPro" id="IPR000089">
    <property type="entry name" value="Biotin_lipoyl"/>
</dbReference>
<keyword evidence="4 8" id="KW-0276">Fatty acid metabolism</keyword>
<evidence type="ECO:0000256" key="8">
    <source>
        <dbReference type="RuleBase" id="RU364072"/>
    </source>
</evidence>
<evidence type="ECO:0000313" key="11">
    <source>
        <dbReference type="EMBL" id="RST90034.1"/>
    </source>
</evidence>
<keyword evidence="6 8" id="KW-0275">Fatty acid biosynthesis</keyword>
<dbReference type="SUPFAM" id="SSF51230">
    <property type="entry name" value="Single hybrid motif"/>
    <property type="match status" value="1"/>
</dbReference>
<dbReference type="GO" id="GO:0009317">
    <property type="term" value="C:acetyl-CoA carboxylase complex"/>
    <property type="evidence" value="ECO:0007669"/>
    <property type="project" value="InterPro"/>
</dbReference>
<comment type="function">
    <text evidence="8">This protein is a component of the acetyl coenzyme A carboxylase complex; first, biotin carboxylase catalyzes the carboxylation of the carrier protein and then the transcarboxylase transfers the carboxyl group to form malonyl-CoA.</text>
</comment>
<dbReference type="GO" id="GO:0003989">
    <property type="term" value="F:acetyl-CoA carboxylase activity"/>
    <property type="evidence" value="ECO:0007669"/>
    <property type="project" value="InterPro"/>
</dbReference>
<accession>A0A429Z8M0</accession>
<evidence type="ECO:0000256" key="2">
    <source>
        <dbReference type="ARBA" id="ARBA00017562"/>
    </source>
</evidence>
<dbReference type="GO" id="GO:0006633">
    <property type="term" value="P:fatty acid biosynthetic process"/>
    <property type="evidence" value="ECO:0007669"/>
    <property type="project" value="UniProtKB-UniPathway"/>
</dbReference>
<organism evidence="11 12">
    <name type="scientific">Vagococcus humatus</name>
    <dbReference type="NCBI Taxonomy" id="1889241"/>
    <lineage>
        <taxon>Bacteria</taxon>
        <taxon>Bacillati</taxon>
        <taxon>Bacillota</taxon>
        <taxon>Bacilli</taxon>
        <taxon>Lactobacillales</taxon>
        <taxon>Enterococcaceae</taxon>
        <taxon>Vagococcus</taxon>
    </lineage>
</organism>
<evidence type="ECO:0000259" key="10">
    <source>
        <dbReference type="PROSITE" id="PS50968"/>
    </source>
</evidence>
<dbReference type="InterPro" id="IPR001882">
    <property type="entry name" value="Biotin_BS"/>
</dbReference>
<dbReference type="EMBL" id="PXZH01000001">
    <property type="protein sequence ID" value="RST90034.1"/>
    <property type="molecule type" value="Genomic_DNA"/>
</dbReference>
<evidence type="ECO:0000256" key="7">
    <source>
        <dbReference type="ARBA" id="ARBA00023267"/>
    </source>
</evidence>
<gene>
    <name evidence="11" type="primary">accB</name>
    <name evidence="11" type="ORF">C7P63_02855</name>
</gene>
<dbReference type="NCBIfam" id="TIGR00531">
    <property type="entry name" value="BCCP"/>
    <property type="match status" value="1"/>
</dbReference>
<dbReference type="InterPro" id="IPR001249">
    <property type="entry name" value="AcCoA_biotinCC"/>
</dbReference>
<dbReference type="AlphaFoldDB" id="A0A429Z8M0"/>
<keyword evidence="12" id="KW-1185">Reference proteome</keyword>
<dbReference type="PRINTS" id="PR01071">
    <property type="entry name" value="ACOABIOTINCC"/>
</dbReference>
<evidence type="ECO:0000256" key="3">
    <source>
        <dbReference type="ARBA" id="ARBA00022516"/>
    </source>
</evidence>
<keyword evidence="3 8" id="KW-0444">Lipid biosynthesis</keyword>
<dbReference type="PROSITE" id="PS50968">
    <property type="entry name" value="BIOTINYL_LIPOYL"/>
    <property type="match status" value="1"/>
</dbReference>
<evidence type="ECO:0000313" key="12">
    <source>
        <dbReference type="Proteomes" id="UP000277864"/>
    </source>
</evidence>